<comment type="caution">
    <text evidence="1">The sequence shown here is derived from an EMBL/GenBank/DDBJ whole genome shotgun (WGS) entry which is preliminary data.</text>
</comment>
<accession>A0A845MJK0</accession>
<dbReference type="PANTHER" id="PTHR10426">
    <property type="entry name" value="STRICTOSIDINE SYNTHASE-RELATED"/>
    <property type="match status" value="1"/>
</dbReference>
<dbReference type="EMBL" id="WTVA01000015">
    <property type="protein sequence ID" value="MZR23911.1"/>
    <property type="molecule type" value="Genomic_DNA"/>
</dbReference>
<sequence length="366" mass="39499">MLRTIRDITHSILGRGEASITVPSFDGALKPNQALEGAEILFECAAPEDLATDGKDVFLADGLKLTRIERGKAVPVREFDKPITALACLPGGALAVALNGREVHVYATPGAAEPEMSFAGADMRSVNALSPDGEGGLIATDGSADCDTDDWAWDLMKRGSSGRALRLDRKTGDVSLMARGLQYAFGAVATENGHAIVSESWRHRLMAVAPDGATRIALAHLPVYPSRMSPGAGGGWWMTAFTARTQLVEFVLREKTYRKRMLAEVAPEYWIVPRLSSGHSFKEPMQGAHLKTMGVVKPWAPPRSYGLVVRLDENVQPVFSLHSRVDGTNHGVVAAVECNGALYMIAKGPRRVLRLPVEGLAEEFMV</sequence>
<dbReference type="PANTHER" id="PTHR10426:SF88">
    <property type="entry name" value="ADIPOCYTE PLASMA MEMBRANE-ASSOCIATED PROTEIN HEMOMUCIN-RELATED"/>
    <property type="match status" value="1"/>
</dbReference>
<dbReference type="GO" id="GO:0016787">
    <property type="term" value="F:hydrolase activity"/>
    <property type="evidence" value="ECO:0007669"/>
    <property type="project" value="TreeGrafter"/>
</dbReference>
<evidence type="ECO:0008006" key="3">
    <source>
        <dbReference type="Google" id="ProtNLM"/>
    </source>
</evidence>
<dbReference type="OrthoDB" id="8872498at2"/>
<evidence type="ECO:0000313" key="2">
    <source>
        <dbReference type="Proteomes" id="UP000445696"/>
    </source>
</evidence>
<protein>
    <recommendedName>
        <fullName evidence="3">Strictosidine synthase conserved region domain-containing protein</fullName>
    </recommendedName>
</protein>
<evidence type="ECO:0000313" key="1">
    <source>
        <dbReference type="EMBL" id="MZR23911.1"/>
    </source>
</evidence>
<dbReference type="AlphaFoldDB" id="A0A845MJK0"/>
<dbReference type="RefSeq" id="WP_161340340.1">
    <property type="nucleotide sequence ID" value="NZ_JBHSDG010000003.1"/>
</dbReference>
<proteinExistence type="predicted"/>
<reference evidence="1 2" key="1">
    <citation type="journal article" date="2014" name="Int. J. Syst. Evol. Microbiol.">
        <title>Sneathiella chungangensis sp. nov., isolated from a marine sand, and emended description of the genus Sneathiella.</title>
        <authorList>
            <person name="Siamphan C."/>
            <person name="Kim H."/>
            <person name="Lee J.S."/>
            <person name="Kim W."/>
        </authorList>
    </citation>
    <scope>NUCLEOTIDE SEQUENCE [LARGE SCALE GENOMIC DNA]</scope>
    <source>
        <strain evidence="1 2">KCTC 32476</strain>
    </source>
</reference>
<keyword evidence="2" id="KW-1185">Reference proteome</keyword>
<dbReference type="InterPro" id="IPR011042">
    <property type="entry name" value="6-blade_b-propeller_TolB-like"/>
</dbReference>
<name>A0A845MJK0_9PROT</name>
<dbReference type="SUPFAM" id="SSF63829">
    <property type="entry name" value="Calcium-dependent phosphotriesterase"/>
    <property type="match status" value="1"/>
</dbReference>
<dbReference type="Proteomes" id="UP000445696">
    <property type="component" value="Unassembled WGS sequence"/>
</dbReference>
<organism evidence="1 2">
    <name type="scientific">Sneathiella chungangensis</name>
    <dbReference type="NCBI Taxonomy" id="1418234"/>
    <lineage>
        <taxon>Bacteria</taxon>
        <taxon>Pseudomonadati</taxon>
        <taxon>Pseudomonadota</taxon>
        <taxon>Alphaproteobacteria</taxon>
        <taxon>Sneathiellales</taxon>
        <taxon>Sneathiellaceae</taxon>
        <taxon>Sneathiella</taxon>
    </lineage>
</organism>
<dbReference type="Gene3D" id="2.120.10.30">
    <property type="entry name" value="TolB, C-terminal domain"/>
    <property type="match status" value="1"/>
</dbReference>
<gene>
    <name evidence="1" type="ORF">GQF03_16365</name>
</gene>